<reference evidence="2" key="1">
    <citation type="submission" date="2023-08" db="EMBL/GenBank/DDBJ databases">
        <authorList>
            <person name="Audoor S."/>
            <person name="Bilcke G."/>
        </authorList>
    </citation>
    <scope>NUCLEOTIDE SEQUENCE</scope>
</reference>
<accession>A0AAD2CGS7</accession>
<gene>
    <name evidence="2" type="ORF">CYCCA115_LOCUS3820</name>
</gene>
<keyword evidence="3" id="KW-1185">Reference proteome</keyword>
<name>A0AAD2CGS7_9STRA</name>
<evidence type="ECO:0000313" key="2">
    <source>
        <dbReference type="EMBL" id="CAJ1934480.1"/>
    </source>
</evidence>
<dbReference type="Proteomes" id="UP001295423">
    <property type="component" value="Unassembled WGS sequence"/>
</dbReference>
<feature type="chain" id="PRO_5042020552" evidence="1">
    <location>
        <begin position="19"/>
        <end position="249"/>
    </location>
</feature>
<organism evidence="2 3">
    <name type="scientific">Cylindrotheca closterium</name>
    <dbReference type="NCBI Taxonomy" id="2856"/>
    <lineage>
        <taxon>Eukaryota</taxon>
        <taxon>Sar</taxon>
        <taxon>Stramenopiles</taxon>
        <taxon>Ochrophyta</taxon>
        <taxon>Bacillariophyta</taxon>
        <taxon>Bacillariophyceae</taxon>
        <taxon>Bacillariophycidae</taxon>
        <taxon>Bacillariales</taxon>
        <taxon>Bacillariaceae</taxon>
        <taxon>Cylindrotheca</taxon>
    </lineage>
</organism>
<keyword evidence="1" id="KW-0732">Signal</keyword>
<dbReference type="AlphaFoldDB" id="A0AAD2CGS7"/>
<comment type="caution">
    <text evidence="2">The sequence shown here is derived from an EMBL/GenBank/DDBJ whole genome shotgun (WGS) entry which is preliminary data.</text>
</comment>
<sequence>MSRVVATLLFVIVPGCLSFQQTSHLSLGTSNAFILLKKANVNRLILPLAVTSEGNDGDIEQMRLGSKSNDLLEDSIDSFLRGEYDFKDDALSPLPEYSPKTTVENAVTSLRALDDPEPCPHGAAVLLRFCAPLSRGERWGGGRGGDTWKELLRGSLTPTMLAKRLQVSQFSGLLDFCKLDVMDGALSTGQHDLVGLPSFAFVNVALYFEGGKEPQLMEFKLVRNFGVWLIDSVKRSEHKLFSEEDSNKK</sequence>
<dbReference type="EMBL" id="CAKOGP040000335">
    <property type="protein sequence ID" value="CAJ1934480.1"/>
    <property type="molecule type" value="Genomic_DNA"/>
</dbReference>
<evidence type="ECO:0000256" key="1">
    <source>
        <dbReference type="SAM" id="SignalP"/>
    </source>
</evidence>
<proteinExistence type="predicted"/>
<evidence type="ECO:0000313" key="3">
    <source>
        <dbReference type="Proteomes" id="UP001295423"/>
    </source>
</evidence>
<feature type="signal peptide" evidence="1">
    <location>
        <begin position="1"/>
        <end position="18"/>
    </location>
</feature>
<protein>
    <submittedName>
        <fullName evidence="2">Uncharacterized protein</fullName>
    </submittedName>
</protein>